<evidence type="ECO:0000313" key="4">
    <source>
        <dbReference type="Proteomes" id="UP000198510"/>
    </source>
</evidence>
<keyword evidence="1" id="KW-0732">Signal</keyword>
<organism evidence="3 4">
    <name type="scientific">Catalinimonas alkaloidigena</name>
    <dbReference type="NCBI Taxonomy" id="1075417"/>
    <lineage>
        <taxon>Bacteria</taxon>
        <taxon>Pseudomonadati</taxon>
        <taxon>Bacteroidota</taxon>
        <taxon>Cytophagia</taxon>
        <taxon>Cytophagales</taxon>
        <taxon>Catalimonadaceae</taxon>
        <taxon>Catalinimonas</taxon>
    </lineage>
</organism>
<evidence type="ECO:0000313" key="3">
    <source>
        <dbReference type="EMBL" id="SDM11897.1"/>
    </source>
</evidence>
<dbReference type="OrthoDB" id="259356at2"/>
<feature type="chain" id="PRO_5011450039" description="3-keto-alpha-glucoside-1,2-lyase/3-keto-2-hydroxy-glucal hydratase domain-containing protein" evidence="1">
    <location>
        <begin position="26"/>
        <end position="517"/>
    </location>
</feature>
<dbReference type="AlphaFoldDB" id="A0A1G9QMW2"/>
<dbReference type="Pfam" id="PF06439">
    <property type="entry name" value="3keto-disac_hyd"/>
    <property type="match status" value="1"/>
</dbReference>
<dbReference type="InterPro" id="IPR013783">
    <property type="entry name" value="Ig-like_fold"/>
</dbReference>
<proteinExistence type="predicted"/>
<keyword evidence="4" id="KW-1185">Reference proteome</keyword>
<reference evidence="3 4" key="1">
    <citation type="submission" date="2016-10" db="EMBL/GenBank/DDBJ databases">
        <authorList>
            <person name="de Groot N.N."/>
        </authorList>
    </citation>
    <scope>NUCLEOTIDE SEQUENCE [LARGE SCALE GENOMIC DNA]</scope>
    <source>
        <strain evidence="3 4">DSM 25186</strain>
    </source>
</reference>
<dbReference type="EMBL" id="FNFO01000010">
    <property type="protein sequence ID" value="SDM11897.1"/>
    <property type="molecule type" value="Genomic_DNA"/>
</dbReference>
<evidence type="ECO:0000259" key="2">
    <source>
        <dbReference type="Pfam" id="PF06439"/>
    </source>
</evidence>
<feature type="domain" description="3-keto-alpha-glucoside-1,2-lyase/3-keto-2-hydroxy-glucal hydratase" evidence="2">
    <location>
        <begin position="318"/>
        <end position="515"/>
    </location>
</feature>
<dbReference type="GO" id="GO:0016787">
    <property type="term" value="F:hydrolase activity"/>
    <property type="evidence" value="ECO:0007669"/>
    <property type="project" value="InterPro"/>
</dbReference>
<protein>
    <recommendedName>
        <fullName evidence="2">3-keto-alpha-glucoside-1,2-lyase/3-keto-2-hydroxy-glucal hydratase domain-containing protein</fullName>
    </recommendedName>
</protein>
<dbReference type="STRING" id="1075417.SAMN05421823_110218"/>
<feature type="signal peptide" evidence="1">
    <location>
        <begin position="1"/>
        <end position="25"/>
    </location>
</feature>
<name>A0A1G9QMW2_9BACT</name>
<dbReference type="InterPro" id="IPR010496">
    <property type="entry name" value="AL/BT2_dom"/>
</dbReference>
<dbReference type="Gene3D" id="2.60.40.10">
    <property type="entry name" value="Immunoglobulins"/>
    <property type="match status" value="1"/>
</dbReference>
<dbReference type="Gene3D" id="2.60.120.560">
    <property type="entry name" value="Exo-inulinase, domain 1"/>
    <property type="match status" value="1"/>
</dbReference>
<dbReference type="Proteomes" id="UP000198510">
    <property type="component" value="Unassembled WGS sequence"/>
</dbReference>
<dbReference type="RefSeq" id="WP_089686319.1">
    <property type="nucleotide sequence ID" value="NZ_FNFO01000010.1"/>
</dbReference>
<evidence type="ECO:0000256" key="1">
    <source>
        <dbReference type="SAM" id="SignalP"/>
    </source>
</evidence>
<gene>
    <name evidence="3" type="ORF">SAMN05421823_110218</name>
</gene>
<sequence length="517" mass="57440">MKYTLLPCWRILFFLAALSVTAARAQSPLVPEPTELIFSAVQGTSTRETVVLVNTLKKTVRLRNLSVDGTNAAAFQLMTDLPASLKGGDSLQISVVFSPSDTTLGLRTARLHLQDRKQTLLQLPLRGLATKGLEGNREPSLAEVVKTLGYPIEVGWSGLNNHTRPQRQGAEIAPSLFRRAGAGPVVMHPVARYSPDFELAFGYYTSNRDAVALHEVGVLAAQDERPEHQILLPALARGAMQFDVGTAPFGFYTTSPTHTAYSEDYLNALRHPDHVSHAVRTYPLPDSAHAYLVCFEEAQNGDYQDYVFVVSNVEPVQDFVTLLDGKDLKSWEIYVPGTEKKAADRHVFQPEDSALHVSGERFGYIITRESYDNFHLRLEFKWGERKYPPRQNAKRDSGILYHIAPDSANRIWPKGFECQIQEGDVGDFWMVGGTTLEIDGQRTQPGNYVRAVKKRDAEQAHGTWNVVEVISRNGTLLHLVNGQKVAEGTGASVTSGKILLQSEGAELWFRNVMLKKL</sequence>
<accession>A0A1G9QMW2</accession>